<evidence type="ECO:0000313" key="8">
    <source>
        <dbReference type="Proteomes" id="UP000029431"/>
    </source>
</evidence>
<evidence type="ECO:0000256" key="6">
    <source>
        <dbReference type="SAM" id="Phobius"/>
    </source>
</evidence>
<evidence type="ECO:0000256" key="3">
    <source>
        <dbReference type="ARBA" id="ARBA00022692"/>
    </source>
</evidence>
<evidence type="ECO:0000256" key="1">
    <source>
        <dbReference type="ARBA" id="ARBA00004370"/>
    </source>
</evidence>
<evidence type="ECO:0000256" key="5">
    <source>
        <dbReference type="ARBA" id="ARBA00023136"/>
    </source>
</evidence>
<keyword evidence="8" id="KW-1185">Reference proteome</keyword>
<dbReference type="KEGG" id="plv:ERIC2_c20770"/>
<comment type="subcellular location">
    <subcellularLocation>
        <location evidence="1">Membrane</location>
    </subcellularLocation>
</comment>
<organism evidence="7 8">
    <name type="scientific">Paenibacillus larvae subsp. larvae DSM 25430</name>
    <dbReference type="NCBI Taxonomy" id="697284"/>
    <lineage>
        <taxon>Bacteria</taxon>
        <taxon>Bacillati</taxon>
        <taxon>Bacillota</taxon>
        <taxon>Bacilli</taxon>
        <taxon>Bacillales</taxon>
        <taxon>Paenibacillaceae</taxon>
        <taxon>Paenibacillus</taxon>
    </lineage>
</organism>
<evidence type="ECO:0008006" key="9">
    <source>
        <dbReference type="Google" id="ProtNLM"/>
    </source>
</evidence>
<evidence type="ECO:0000256" key="4">
    <source>
        <dbReference type="ARBA" id="ARBA00022989"/>
    </source>
</evidence>
<dbReference type="PATRIC" id="fig|697284.3.peg.1999"/>
<feature type="transmembrane region" description="Helical" evidence="6">
    <location>
        <begin position="50"/>
        <end position="71"/>
    </location>
</feature>
<comment type="similarity">
    <text evidence="2">Belongs to the UPF0057 (PMP3) family.</text>
</comment>
<dbReference type="PANTHER" id="PTHR21659:SF42">
    <property type="entry name" value="UPF0057 MEMBRANE PROTEIN ZK632.10-RELATED"/>
    <property type="match status" value="1"/>
</dbReference>
<evidence type="ECO:0000313" key="7">
    <source>
        <dbReference type="EMBL" id="AHD05868.1"/>
    </source>
</evidence>
<dbReference type="AlphaFoldDB" id="V9W6V3"/>
<dbReference type="Pfam" id="PF01679">
    <property type="entry name" value="Pmp3"/>
    <property type="match status" value="1"/>
</dbReference>
<sequence length="94" mass="10363">MSDVLADFGNGVKEHVVNHIGFQPFPNMYLLAIICPPLAVLFSGKSGQAIVNVLLWILGVVPGVVHAIFVVNEKKANDRMMKQAQLMSMMNNRQ</sequence>
<feature type="transmembrane region" description="Helical" evidence="6">
    <location>
        <begin position="28"/>
        <end position="44"/>
    </location>
</feature>
<evidence type="ECO:0000256" key="2">
    <source>
        <dbReference type="ARBA" id="ARBA00009530"/>
    </source>
</evidence>
<dbReference type="Proteomes" id="UP000029431">
    <property type="component" value="Chromosome"/>
</dbReference>
<name>V9W6V3_9BACL</name>
<dbReference type="InterPro" id="IPR000612">
    <property type="entry name" value="PMP3"/>
</dbReference>
<keyword evidence="3 6" id="KW-0812">Transmembrane</keyword>
<keyword evidence="5 6" id="KW-0472">Membrane</keyword>
<dbReference type="HOGENOM" id="CLU_107649_3_0_9"/>
<accession>V9W6V3</accession>
<dbReference type="PANTHER" id="PTHR21659">
    <property type="entry name" value="HYDROPHOBIC PROTEIN RCI2 LOW TEMPERATURE AND SALT RESPONSIVE PROTEIN LTI6 -RELATED"/>
    <property type="match status" value="1"/>
</dbReference>
<dbReference type="eggNOG" id="COG0401">
    <property type="taxonomic scope" value="Bacteria"/>
</dbReference>
<dbReference type="EMBL" id="CP003355">
    <property type="protein sequence ID" value="AHD05868.1"/>
    <property type="molecule type" value="Genomic_DNA"/>
</dbReference>
<keyword evidence="4 6" id="KW-1133">Transmembrane helix</keyword>
<protein>
    <recommendedName>
        <fullName evidence="9">YqaE/Pmp3 family membrane protein</fullName>
    </recommendedName>
</protein>
<reference evidence="7 8" key="1">
    <citation type="journal article" date="2014" name="PLoS ONE">
        <title>How to Kill the Honey Bee Larva: Genomic Potential and Virulence Mechanisms of Paenibacillus larvae.</title>
        <authorList>
            <person name="Djukic M."/>
            <person name="Brzuszkiewicz E."/>
            <person name="Funfhaus A."/>
            <person name="Voss J."/>
            <person name="Gollnow K."/>
            <person name="Poppinga L."/>
            <person name="Liesegang H."/>
            <person name="Garcia-Gonzalez E."/>
            <person name="Genersch E."/>
            <person name="Daniel R."/>
        </authorList>
    </citation>
    <scope>NUCLEOTIDE SEQUENCE [LARGE SCALE GENOMIC DNA]</scope>
    <source>
        <strain evidence="7 8">DSM 25430</strain>
    </source>
</reference>
<proteinExistence type="inferred from homology"/>
<gene>
    <name evidence="7" type="ORF">ERIC2_c20770</name>
</gene>
<dbReference type="GO" id="GO:0016020">
    <property type="term" value="C:membrane"/>
    <property type="evidence" value="ECO:0007669"/>
    <property type="project" value="UniProtKB-SubCell"/>
</dbReference>